<keyword evidence="4" id="KW-0547">Nucleotide-binding</keyword>
<dbReference type="SMART" id="SM00220">
    <property type="entry name" value="S_TKc"/>
    <property type="match status" value="1"/>
</dbReference>
<comment type="similarity">
    <text evidence="1">Belongs to the protein kinase superfamily. STE Ser/Thr protein kinase family. STE20 subfamily.</text>
</comment>
<dbReference type="EC" id="2.7.11.1" evidence="10"/>
<organism evidence="10 11">
    <name type="scientific">Blattamonas nauphoetae</name>
    <dbReference type="NCBI Taxonomy" id="2049346"/>
    <lineage>
        <taxon>Eukaryota</taxon>
        <taxon>Metamonada</taxon>
        <taxon>Preaxostyla</taxon>
        <taxon>Oxymonadida</taxon>
        <taxon>Blattamonas</taxon>
    </lineage>
</organism>
<evidence type="ECO:0000256" key="1">
    <source>
        <dbReference type="ARBA" id="ARBA00008874"/>
    </source>
</evidence>
<keyword evidence="11" id="KW-1185">Reference proteome</keyword>
<dbReference type="Gene3D" id="1.10.510.10">
    <property type="entry name" value="Transferase(Phosphotransferase) domain 1"/>
    <property type="match status" value="1"/>
</dbReference>
<comment type="caution">
    <text evidence="10">The sequence shown here is derived from an EMBL/GenBank/DDBJ whole genome shotgun (WGS) entry which is preliminary data.</text>
</comment>
<dbReference type="PANTHER" id="PTHR48012:SF10">
    <property type="entry name" value="FI20177P1"/>
    <property type="match status" value="1"/>
</dbReference>
<sequence>MEVPIFDPKRYEIIKQMGSGTYGAVYKARDVTTGQFVALKSMEIEEDDSLEDALVEIQVMYECKSPFITKYLSCARQGYTKLFITMELCECGSVSGLVAKQPNKTLPENVIAFIIQCTLQGLDYLHKLHKIHRDIKGGNILITSHGEIKLADFGIAAMLASTMGRRNTFIGSPYWMAPEMVVSDSYDKMVDIWATGITAIELAEGEPPFAQFKWQDAMKKMVASPPATLKDKAKWSPEFHDFLSKCLVKDPKKRADTPDLLAHPFFTKNAPLEPLIILPLIQGS</sequence>
<gene>
    <name evidence="10" type="ORF">BLNAU_7013</name>
</gene>
<keyword evidence="5 10" id="KW-0418">Kinase</keyword>
<name>A0ABQ9Y2Y2_9EUKA</name>
<comment type="catalytic activity">
    <reaction evidence="7">
        <text>L-threonyl-[protein] + ATP = O-phospho-L-threonyl-[protein] + ADP + H(+)</text>
        <dbReference type="Rhea" id="RHEA:46608"/>
        <dbReference type="Rhea" id="RHEA-COMP:11060"/>
        <dbReference type="Rhea" id="RHEA-COMP:11605"/>
        <dbReference type="ChEBI" id="CHEBI:15378"/>
        <dbReference type="ChEBI" id="CHEBI:30013"/>
        <dbReference type="ChEBI" id="CHEBI:30616"/>
        <dbReference type="ChEBI" id="CHEBI:61977"/>
        <dbReference type="ChEBI" id="CHEBI:456216"/>
        <dbReference type="EC" id="2.7.11.1"/>
    </reaction>
</comment>
<evidence type="ECO:0000256" key="3">
    <source>
        <dbReference type="ARBA" id="ARBA00022679"/>
    </source>
</evidence>
<comment type="catalytic activity">
    <reaction evidence="8">
        <text>L-seryl-[protein] + ATP = O-phospho-L-seryl-[protein] + ADP + H(+)</text>
        <dbReference type="Rhea" id="RHEA:17989"/>
        <dbReference type="Rhea" id="RHEA-COMP:9863"/>
        <dbReference type="Rhea" id="RHEA-COMP:11604"/>
        <dbReference type="ChEBI" id="CHEBI:15378"/>
        <dbReference type="ChEBI" id="CHEBI:29999"/>
        <dbReference type="ChEBI" id="CHEBI:30616"/>
        <dbReference type="ChEBI" id="CHEBI:83421"/>
        <dbReference type="ChEBI" id="CHEBI:456216"/>
        <dbReference type="EC" id="2.7.11.1"/>
    </reaction>
</comment>
<dbReference type="InterPro" id="IPR011009">
    <property type="entry name" value="Kinase-like_dom_sf"/>
</dbReference>
<evidence type="ECO:0000256" key="6">
    <source>
        <dbReference type="ARBA" id="ARBA00022840"/>
    </source>
</evidence>
<accession>A0ABQ9Y2Y2</accession>
<dbReference type="PANTHER" id="PTHR48012">
    <property type="entry name" value="STERILE20-LIKE KINASE, ISOFORM B-RELATED"/>
    <property type="match status" value="1"/>
</dbReference>
<dbReference type="SUPFAM" id="SSF56112">
    <property type="entry name" value="Protein kinase-like (PK-like)"/>
    <property type="match status" value="1"/>
</dbReference>
<dbReference type="InterPro" id="IPR000719">
    <property type="entry name" value="Prot_kinase_dom"/>
</dbReference>
<protein>
    <submittedName>
        <fullName evidence="10">Serine/threonine protein kinase</fullName>
        <ecNumber evidence="10">2.7.11.1</ecNumber>
    </submittedName>
</protein>
<reference evidence="10 11" key="1">
    <citation type="journal article" date="2022" name="bioRxiv">
        <title>Genomics of Preaxostyla Flagellates Illuminates Evolutionary Transitions and the Path Towards Mitochondrial Loss.</title>
        <authorList>
            <person name="Novak L.V.F."/>
            <person name="Treitli S.C."/>
            <person name="Pyrih J."/>
            <person name="Halakuc P."/>
            <person name="Pipaliya S.V."/>
            <person name="Vacek V."/>
            <person name="Brzon O."/>
            <person name="Soukal P."/>
            <person name="Eme L."/>
            <person name="Dacks J.B."/>
            <person name="Karnkowska A."/>
            <person name="Elias M."/>
            <person name="Hampl V."/>
        </authorList>
    </citation>
    <scope>NUCLEOTIDE SEQUENCE [LARGE SCALE GENOMIC DNA]</scope>
    <source>
        <strain evidence="10">NAU3</strain>
        <tissue evidence="10">Gut</tissue>
    </source>
</reference>
<proteinExistence type="inferred from homology"/>
<dbReference type="EMBL" id="JARBJD010000041">
    <property type="protein sequence ID" value="KAK2958086.1"/>
    <property type="molecule type" value="Genomic_DNA"/>
</dbReference>
<dbReference type="PIRSF" id="PIRSF000654">
    <property type="entry name" value="Integrin-linked_kinase"/>
    <property type="match status" value="1"/>
</dbReference>
<evidence type="ECO:0000256" key="2">
    <source>
        <dbReference type="ARBA" id="ARBA00022527"/>
    </source>
</evidence>
<dbReference type="InterPro" id="IPR050629">
    <property type="entry name" value="STE20/SPS1-PAK"/>
</dbReference>
<dbReference type="CDD" id="cd05122">
    <property type="entry name" value="PKc_STE"/>
    <property type="match status" value="1"/>
</dbReference>
<evidence type="ECO:0000256" key="7">
    <source>
        <dbReference type="ARBA" id="ARBA00047899"/>
    </source>
</evidence>
<evidence type="ECO:0000256" key="8">
    <source>
        <dbReference type="ARBA" id="ARBA00048679"/>
    </source>
</evidence>
<dbReference type="GO" id="GO:0004674">
    <property type="term" value="F:protein serine/threonine kinase activity"/>
    <property type="evidence" value="ECO:0007669"/>
    <property type="project" value="UniProtKB-KW"/>
</dbReference>
<evidence type="ECO:0000256" key="4">
    <source>
        <dbReference type="ARBA" id="ARBA00022741"/>
    </source>
</evidence>
<keyword evidence="2 10" id="KW-0723">Serine/threonine-protein kinase</keyword>
<evidence type="ECO:0000313" key="10">
    <source>
        <dbReference type="EMBL" id="KAK2958086.1"/>
    </source>
</evidence>
<dbReference type="PROSITE" id="PS50011">
    <property type="entry name" value="PROTEIN_KINASE_DOM"/>
    <property type="match status" value="1"/>
</dbReference>
<dbReference type="Proteomes" id="UP001281761">
    <property type="component" value="Unassembled WGS sequence"/>
</dbReference>
<evidence type="ECO:0000259" key="9">
    <source>
        <dbReference type="PROSITE" id="PS50011"/>
    </source>
</evidence>
<feature type="domain" description="Protein kinase" evidence="9">
    <location>
        <begin position="11"/>
        <end position="266"/>
    </location>
</feature>
<keyword evidence="6" id="KW-0067">ATP-binding</keyword>
<evidence type="ECO:0000313" key="11">
    <source>
        <dbReference type="Proteomes" id="UP001281761"/>
    </source>
</evidence>
<keyword evidence="3 10" id="KW-0808">Transferase</keyword>
<evidence type="ECO:0000256" key="5">
    <source>
        <dbReference type="ARBA" id="ARBA00022777"/>
    </source>
</evidence>
<dbReference type="Pfam" id="PF00069">
    <property type="entry name" value="Pkinase"/>
    <property type="match status" value="1"/>
</dbReference>